<accession>A0ABW0VRW3</accession>
<dbReference type="EMBL" id="JBHSOC010000297">
    <property type="protein sequence ID" value="MFC5647529.1"/>
    <property type="molecule type" value="Genomic_DNA"/>
</dbReference>
<name>A0ABW0VRW3_9ACTN</name>
<keyword evidence="3" id="KW-1185">Reference proteome</keyword>
<dbReference type="Pfam" id="PF18753">
    <property type="entry name" value="Nmad2"/>
    <property type="match status" value="1"/>
</dbReference>
<protein>
    <recommendedName>
        <fullName evidence="1">Nucleotide modification associated domain-containing protein</fullName>
    </recommendedName>
</protein>
<evidence type="ECO:0000313" key="3">
    <source>
        <dbReference type="Proteomes" id="UP001596066"/>
    </source>
</evidence>
<dbReference type="InterPro" id="IPR041180">
    <property type="entry name" value="Nmad2"/>
</dbReference>
<evidence type="ECO:0000259" key="1">
    <source>
        <dbReference type="Pfam" id="PF18753"/>
    </source>
</evidence>
<gene>
    <name evidence="2" type="ORF">ACFPZF_40570</name>
</gene>
<dbReference type="Proteomes" id="UP001596066">
    <property type="component" value="Unassembled WGS sequence"/>
</dbReference>
<feature type="domain" description="Nucleotide modification associated" evidence="1">
    <location>
        <begin position="2"/>
        <end position="69"/>
    </location>
</feature>
<dbReference type="RefSeq" id="WP_380233128.1">
    <property type="nucleotide sequence ID" value="NZ_JBHSOC010000297.1"/>
</dbReference>
<proteinExistence type="predicted"/>
<evidence type="ECO:0000313" key="2">
    <source>
        <dbReference type="EMBL" id="MFC5647529.1"/>
    </source>
</evidence>
<comment type="caution">
    <text evidence="2">The sequence shown here is derived from an EMBL/GenBank/DDBJ whole genome shotgun (WGS) entry which is preliminary data.</text>
</comment>
<organism evidence="2 3">
    <name type="scientific">Kitasatospora cinereorecta</name>
    <dbReference type="NCBI Taxonomy" id="285560"/>
    <lineage>
        <taxon>Bacteria</taxon>
        <taxon>Bacillati</taxon>
        <taxon>Actinomycetota</taxon>
        <taxon>Actinomycetes</taxon>
        <taxon>Kitasatosporales</taxon>
        <taxon>Streptomycetaceae</taxon>
        <taxon>Kitasatospora</taxon>
    </lineage>
</organism>
<sequence>MLISEDFVYYGGYGPQIPVDLADANGRPVCKQGIGRNVFDDPNLVVEFEHWIRSLGETGYQNAPYEWRQLRGSTRY</sequence>
<reference evidence="3" key="1">
    <citation type="journal article" date="2019" name="Int. J. Syst. Evol. Microbiol.">
        <title>The Global Catalogue of Microorganisms (GCM) 10K type strain sequencing project: providing services to taxonomists for standard genome sequencing and annotation.</title>
        <authorList>
            <consortium name="The Broad Institute Genomics Platform"/>
            <consortium name="The Broad Institute Genome Sequencing Center for Infectious Disease"/>
            <person name="Wu L."/>
            <person name="Ma J."/>
        </authorList>
    </citation>
    <scope>NUCLEOTIDE SEQUENCE [LARGE SCALE GENOMIC DNA]</scope>
    <source>
        <strain evidence="3">CGMCC 4.1622</strain>
    </source>
</reference>